<sequence>MNNLPLRLAVAAHAQVERLLGAAARNIADARADDDRGDNNISMIMWIVGIVAFAALAIAAFKTLGQSKLDDMTGL</sequence>
<keyword evidence="1" id="KW-0812">Transmembrane</keyword>
<evidence type="ECO:0000313" key="2">
    <source>
        <dbReference type="EMBL" id="KUN57539.1"/>
    </source>
</evidence>
<feature type="transmembrane region" description="Helical" evidence="1">
    <location>
        <begin position="43"/>
        <end position="61"/>
    </location>
</feature>
<keyword evidence="1" id="KW-1133">Transmembrane helix</keyword>
<organism evidence="2 3">
    <name type="scientific">Streptomyces canus</name>
    <dbReference type="NCBI Taxonomy" id="58343"/>
    <lineage>
        <taxon>Bacteria</taxon>
        <taxon>Bacillati</taxon>
        <taxon>Actinomycetota</taxon>
        <taxon>Actinomycetes</taxon>
        <taxon>Kitasatosporales</taxon>
        <taxon>Streptomycetaceae</taxon>
        <taxon>Streptomyces</taxon>
        <taxon>Streptomyces aurantiacus group</taxon>
    </lineage>
</organism>
<name>A0A117QWA4_9ACTN</name>
<dbReference type="Proteomes" id="UP000053669">
    <property type="component" value="Unassembled WGS sequence"/>
</dbReference>
<dbReference type="STRING" id="58343.AQJ46_46590"/>
<protein>
    <submittedName>
        <fullName evidence="2">Uncharacterized protein</fullName>
    </submittedName>
</protein>
<dbReference type="AlphaFoldDB" id="A0A117QWA4"/>
<accession>A0A117QWA4</accession>
<evidence type="ECO:0000313" key="3">
    <source>
        <dbReference type="Proteomes" id="UP000053669"/>
    </source>
</evidence>
<dbReference type="RefSeq" id="WP_059211419.1">
    <property type="nucleotide sequence ID" value="NZ_JBIBJL010000012.1"/>
</dbReference>
<reference evidence="2 3" key="1">
    <citation type="submission" date="2015-10" db="EMBL/GenBank/DDBJ databases">
        <title>Draft genome sequence of Streptomyces canus DSM 40017, type strain for the species Streptomyces canus.</title>
        <authorList>
            <person name="Ruckert C."/>
            <person name="Winkler A."/>
            <person name="Kalinowski J."/>
            <person name="Kampfer P."/>
            <person name="Glaeser S."/>
        </authorList>
    </citation>
    <scope>NUCLEOTIDE SEQUENCE [LARGE SCALE GENOMIC DNA]</scope>
    <source>
        <strain evidence="2 3">DSM 40017</strain>
    </source>
</reference>
<evidence type="ECO:0000256" key="1">
    <source>
        <dbReference type="SAM" id="Phobius"/>
    </source>
</evidence>
<comment type="caution">
    <text evidence="2">The sequence shown here is derived from an EMBL/GenBank/DDBJ whole genome shotgun (WGS) entry which is preliminary data.</text>
</comment>
<dbReference type="EMBL" id="LMWU01000070">
    <property type="protein sequence ID" value="KUN57539.1"/>
    <property type="molecule type" value="Genomic_DNA"/>
</dbReference>
<keyword evidence="1" id="KW-0472">Membrane</keyword>
<gene>
    <name evidence="2" type="ORF">AQJ46_46590</name>
</gene>
<proteinExistence type="predicted"/>